<dbReference type="NCBIfam" id="NF003997">
    <property type="entry name" value="PRK05473.1"/>
    <property type="match status" value="1"/>
</dbReference>
<keyword evidence="4" id="KW-1185">Reference proteome</keyword>
<accession>A0A391P3V1</accession>
<reference evidence="4" key="1">
    <citation type="submission" date="2018-09" db="EMBL/GenBank/DDBJ databases">
        <title>Draft Genome Sequence of Mediterraneibacter sp. KCTC 15684.</title>
        <authorList>
            <person name="Kim J.S."/>
            <person name="Han K.I."/>
            <person name="Suh M.K."/>
            <person name="Lee K.C."/>
            <person name="Eom M.K."/>
            <person name="Lee J.H."/>
            <person name="Park S.H."/>
            <person name="Kang S.W."/>
            <person name="Park J.E."/>
            <person name="Oh B.S."/>
            <person name="Yu S.Y."/>
            <person name="Choi S.H."/>
            <person name="Lee D.H."/>
            <person name="Yoon H."/>
            <person name="Kim B."/>
            <person name="Yang S.J."/>
            <person name="Lee J.S."/>
        </authorList>
    </citation>
    <scope>NUCLEOTIDE SEQUENCE [LARGE SCALE GENOMIC DNA]</scope>
    <source>
        <strain evidence="4">KCTC 15684</strain>
    </source>
</reference>
<comment type="caution">
    <text evidence="3">The sequence shown here is derived from an EMBL/GenBank/DDBJ whole genome shotgun (WGS) entry which is preliminary data.</text>
</comment>
<name>A0A391P3V1_9FIRM</name>
<dbReference type="AlphaFoldDB" id="A0A391P3V1"/>
<sequence>MNFRHVYIKIELDYCERRKTDGKFTEYSFFQVEPGPQIQAKDILEIVYKALKEKGYNPVNQIVGYIMSGDPTYITSYNGARSLIMKVERDELVEEMLKAYISNNSWES</sequence>
<evidence type="ECO:0000313" key="4">
    <source>
        <dbReference type="Proteomes" id="UP000265643"/>
    </source>
</evidence>
<gene>
    <name evidence="3" type="ORF">KGMB01110_27310</name>
</gene>
<dbReference type="Pfam" id="PF06135">
    <property type="entry name" value="IreB"/>
    <property type="match status" value="1"/>
</dbReference>
<organism evidence="3 4">
    <name type="scientific">Mediterraneibacter butyricigenes</name>
    <dbReference type="NCBI Taxonomy" id="2316025"/>
    <lineage>
        <taxon>Bacteria</taxon>
        <taxon>Bacillati</taxon>
        <taxon>Bacillota</taxon>
        <taxon>Clostridia</taxon>
        <taxon>Lachnospirales</taxon>
        <taxon>Lachnospiraceae</taxon>
        <taxon>Mediterraneibacter</taxon>
    </lineage>
</organism>
<dbReference type="PANTHER" id="PTHR40067">
    <property type="entry name" value="UPF0297 PROTEIN YRZL"/>
    <property type="match status" value="1"/>
</dbReference>
<evidence type="ECO:0000256" key="1">
    <source>
        <dbReference type="ARBA" id="ARBA00010888"/>
    </source>
</evidence>
<dbReference type="EMBL" id="BHGK01000001">
    <property type="protein sequence ID" value="GCA68295.1"/>
    <property type="molecule type" value="Genomic_DNA"/>
</dbReference>
<protein>
    <recommendedName>
        <fullName evidence="2">UPF0297 protein KGMB01110_27310</fullName>
    </recommendedName>
</protein>
<comment type="similarity">
    <text evidence="1 2">Belongs to the UPF0297 family.</text>
</comment>
<dbReference type="PANTHER" id="PTHR40067:SF1">
    <property type="entry name" value="UPF0297 PROTEIN YRZL"/>
    <property type="match status" value="1"/>
</dbReference>
<evidence type="ECO:0000313" key="3">
    <source>
        <dbReference type="EMBL" id="GCA68295.1"/>
    </source>
</evidence>
<evidence type="ECO:0000256" key="2">
    <source>
        <dbReference type="HAMAP-Rule" id="MF_01507"/>
    </source>
</evidence>
<dbReference type="InterPro" id="IPR009309">
    <property type="entry name" value="IreB"/>
</dbReference>
<proteinExistence type="inferred from homology"/>
<dbReference type="HAMAP" id="MF_01507">
    <property type="entry name" value="UPF0297"/>
    <property type="match status" value="1"/>
</dbReference>
<dbReference type="Proteomes" id="UP000265643">
    <property type="component" value="Unassembled WGS sequence"/>
</dbReference>